<sequence length="159" mass="16885">MGATLSEPQGLPSPEQTATAEVVPKSVAGSSFLAASSTLYVVPTGRVVVPTGKYIVPTGKVIIIVSTCRLSLVPTGSILSPGSKDLSRVGYNNSWKHDRASVVSKVIPHVAQKLVHSDEMGVLVAKLIKAAIFRGRCEAFEEVAKLEEPFDLSKNDNIK</sequence>
<organism evidence="2 3">
    <name type="scientific">Tanacetum coccineum</name>
    <dbReference type="NCBI Taxonomy" id="301880"/>
    <lineage>
        <taxon>Eukaryota</taxon>
        <taxon>Viridiplantae</taxon>
        <taxon>Streptophyta</taxon>
        <taxon>Embryophyta</taxon>
        <taxon>Tracheophyta</taxon>
        <taxon>Spermatophyta</taxon>
        <taxon>Magnoliopsida</taxon>
        <taxon>eudicotyledons</taxon>
        <taxon>Gunneridae</taxon>
        <taxon>Pentapetalae</taxon>
        <taxon>asterids</taxon>
        <taxon>campanulids</taxon>
        <taxon>Asterales</taxon>
        <taxon>Asteraceae</taxon>
        <taxon>Asteroideae</taxon>
        <taxon>Anthemideae</taxon>
        <taxon>Anthemidinae</taxon>
        <taxon>Tanacetum</taxon>
    </lineage>
</organism>
<evidence type="ECO:0000256" key="1">
    <source>
        <dbReference type="SAM" id="MobiDB-lite"/>
    </source>
</evidence>
<accession>A0ABQ5F4P8</accession>
<dbReference type="Proteomes" id="UP001151760">
    <property type="component" value="Unassembled WGS sequence"/>
</dbReference>
<dbReference type="EMBL" id="BQNB010016960">
    <property type="protein sequence ID" value="GJT57772.1"/>
    <property type="molecule type" value="Genomic_DNA"/>
</dbReference>
<keyword evidence="3" id="KW-1185">Reference proteome</keyword>
<protein>
    <submittedName>
        <fullName evidence="2">Uncharacterized protein</fullName>
    </submittedName>
</protein>
<comment type="caution">
    <text evidence="2">The sequence shown here is derived from an EMBL/GenBank/DDBJ whole genome shotgun (WGS) entry which is preliminary data.</text>
</comment>
<gene>
    <name evidence="2" type="ORF">Tco_0992826</name>
</gene>
<feature type="region of interest" description="Disordered" evidence="1">
    <location>
        <begin position="1"/>
        <end position="20"/>
    </location>
</feature>
<proteinExistence type="predicted"/>
<evidence type="ECO:0000313" key="2">
    <source>
        <dbReference type="EMBL" id="GJT57772.1"/>
    </source>
</evidence>
<reference evidence="2" key="1">
    <citation type="journal article" date="2022" name="Int. J. Mol. Sci.">
        <title>Draft Genome of Tanacetum Coccineum: Genomic Comparison of Closely Related Tanacetum-Family Plants.</title>
        <authorList>
            <person name="Yamashiro T."/>
            <person name="Shiraishi A."/>
            <person name="Nakayama K."/>
            <person name="Satake H."/>
        </authorList>
    </citation>
    <scope>NUCLEOTIDE SEQUENCE</scope>
</reference>
<name>A0ABQ5F4P8_9ASTR</name>
<evidence type="ECO:0000313" key="3">
    <source>
        <dbReference type="Proteomes" id="UP001151760"/>
    </source>
</evidence>
<reference evidence="2" key="2">
    <citation type="submission" date="2022-01" db="EMBL/GenBank/DDBJ databases">
        <authorList>
            <person name="Yamashiro T."/>
            <person name="Shiraishi A."/>
            <person name="Satake H."/>
            <person name="Nakayama K."/>
        </authorList>
    </citation>
    <scope>NUCLEOTIDE SEQUENCE</scope>
</reference>